<dbReference type="OrthoDB" id="2675534at2759"/>
<feature type="compositionally biased region" description="Basic and acidic residues" evidence="1">
    <location>
        <begin position="39"/>
        <end position="48"/>
    </location>
</feature>
<dbReference type="AlphaFoldDB" id="A0A0C9Y7C6"/>
<evidence type="ECO:0000256" key="1">
    <source>
        <dbReference type="SAM" id="MobiDB-lite"/>
    </source>
</evidence>
<feature type="compositionally biased region" description="Basic and acidic residues" evidence="1">
    <location>
        <begin position="220"/>
        <end position="231"/>
    </location>
</feature>
<sequence length="247" mass="27918">MYARHRKLDKSAQYLAGPAQELQGDVGLSIKHSIVESSSDSKDEELNGRDQQPTFYTDFDDQYDHVTSLHLKDETTALENALYDLMYLCSAVTQWIISFSYDLNLVFESRPAEPDRSLYQLYSSIPPGPNMGHRKLSPYAPENAAILAHESGLYDVLVNVQHFEQFPSLETSRLQFLVILEDELHRIDAIWQAAWNDLMSKDVNANSGRIQDLGVVPSGNEERNEDVDQSRRSTPNKGSHVVVNTGM</sequence>
<evidence type="ECO:0000313" key="3">
    <source>
        <dbReference type="Proteomes" id="UP000054018"/>
    </source>
</evidence>
<protein>
    <submittedName>
        <fullName evidence="2">Uncharacterized protein</fullName>
    </submittedName>
</protein>
<gene>
    <name evidence="2" type="ORF">PISMIDRAFT_18444</name>
</gene>
<keyword evidence="3" id="KW-1185">Reference proteome</keyword>
<dbReference type="Proteomes" id="UP000054018">
    <property type="component" value="Unassembled WGS sequence"/>
</dbReference>
<feature type="region of interest" description="Disordered" evidence="1">
    <location>
        <begin position="210"/>
        <end position="247"/>
    </location>
</feature>
<reference evidence="2 3" key="1">
    <citation type="submission" date="2014-04" db="EMBL/GenBank/DDBJ databases">
        <authorList>
            <consortium name="DOE Joint Genome Institute"/>
            <person name="Kuo A."/>
            <person name="Kohler A."/>
            <person name="Costa M.D."/>
            <person name="Nagy L.G."/>
            <person name="Floudas D."/>
            <person name="Copeland A."/>
            <person name="Barry K.W."/>
            <person name="Cichocki N."/>
            <person name="Veneault-Fourrey C."/>
            <person name="LaButti K."/>
            <person name="Lindquist E.A."/>
            <person name="Lipzen A."/>
            <person name="Lundell T."/>
            <person name="Morin E."/>
            <person name="Murat C."/>
            <person name="Sun H."/>
            <person name="Tunlid A."/>
            <person name="Henrissat B."/>
            <person name="Grigoriev I.V."/>
            <person name="Hibbett D.S."/>
            <person name="Martin F."/>
            <person name="Nordberg H.P."/>
            <person name="Cantor M.N."/>
            <person name="Hua S.X."/>
        </authorList>
    </citation>
    <scope>NUCLEOTIDE SEQUENCE [LARGE SCALE GENOMIC DNA]</scope>
    <source>
        <strain evidence="2 3">441</strain>
    </source>
</reference>
<evidence type="ECO:0000313" key="2">
    <source>
        <dbReference type="EMBL" id="KIK12841.1"/>
    </source>
</evidence>
<reference evidence="3" key="2">
    <citation type="submission" date="2015-01" db="EMBL/GenBank/DDBJ databases">
        <title>Evolutionary Origins and Diversification of the Mycorrhizal Mutualists.</title>
        <authorList>
            <consortium name="DOE Joint Genome Institute"/>
            <consortium name="Mycorrhizal Genomics Consortium"/>
            <person name="Kohler A."/>
            <person name="Kuo A."/>
            <person name="Nagy L.G."/>
            <person name="Floudas D."/>
            <person name="Copeland A."/>
            <person name="Barry K.W."/>
            <person name="Cichocki N."/>
            <person name="Veneault-Fourrey C."/>
            <person name="LaButti K."/>
            <person name="Lindquist E.A."/>
            <person name="Lipzen A."/>
            <person name="Lundell T."/>
            <person name="Morin E."/>
            <person name="Murat C."/>
            <person name="Riley R."/>
            <person name="Ohm R."/>
            <person name="Sun H."/>
            <person name="Tunlid A."/>
            <person name="Henrissat B."/>
            <person name="Grigoriev I.V."/>
            <person name="Hibbett D.S."/>
            <person name="Martin F."/>
        </authorList>
    </citation>
    <scope>NUCLEOTIDE SEQUENCE [LARGE SCALE GENOMIC DNA]</scope>
    <source>
        <strain evidence="3">441</strain>
    </source>
</reference>
<accession>A0A0C9Y7C6</accession>
<name>A0A0C9Y7C6_9AGAM</name>
<dbReference type="EMBL" id="KN834043">
    <property type="protein sequence ID" value="KIK12841.1"/>
    <property type="molecule type" value="Genomic_DNA"/>
</dbReference>
<dbReference type="HOGENOM" id="CLU_1124921_0_0_1"/>
<feature type="region of interest" description="Disordered" evidence="1">
    <location>
        <begin position="37"/>
        <end position="57"/>
    </location>
</feature>
<proteinExistence type="predicted"/>
<organism evidence="2 3">
    <name type="scientific">Pisolithus microcarpus 441</name>
    <dbReference type="NCBI Taxonomy" id="765257"/>
    <lineage>
        <taxon>Eukaryota</taxon>
        <taxon>Fungi</taxon>
        <taxon>Dikarya</taxon>
        <taxon>Basidiomycota</taxon>
        <taxon>Agaricomycotina</taxon>
        <taxon>Agaricomycetes</taxon>
        <taxon>Agaricomycetidae</taxon>
        <taxon>Boletales</taxon>
        <taxon>Sclerodermatineae</taxon>
        <taxon>Pisolithaceae</taxon>
        <taxon>Pisolithus</taxon>
    </lineage>
</organism>